<dbReference type="Proteomes" id="UP001198862">
    <property type="component" value="Unassembled WGS sequence"/>
</dbReference>
<dbReference type="InterPro" id="IPR031009">
    <property type="entry name" value="Tcm_partner"/>
</dbReference>
<sequence length="265" mass="29707">MGRWSERKIEIVTKYARAYALALKNQPFKRFYIDGFTGGGVALRKGSQDQVVTTARRILEIEPAFDGYHLVDFDVDKAAAMRLACVDRVQAVAYCGDANEILPPILESIRRSESKRALCFLDPYKILLSWKVLELAGRMGTIEGFINFPTLDIQRNVLRKDPSKIPPPGAARLTDMWGDDSWRQVAYAPQATLFGDVEEKQSIDALLAAFATRLKNVARFQHVSSPLVMRNNEGAIVYHLLFVTQQPLALKIANGVLKPYHQGKA</sequence>
<reference evidence="1 2" key="1">
    <citation type="submission" date="2021-11" db="EMBL/GenBank/DDBJ databases">
        <authorList>
            <person name="Lee D.-H."/>
            <person name="Kim S.-B."/>
        </authorList>
    </citation>
    <scope>NUCLEOTIDE SEQUENCE [LARGE SCALE GENOMIC DNA]</scope>
    <source>
        <strain evidence="1 2">KCTC 52223</strain>
    </source>
</reference>
<gene>
    <name evidence="1" type="primary">tcmP</name>
    <name evidence="1" type="ORF">LJ725_28245</name>
</gene>
<name>A0ABS8L3F7_9HYPH</name>
<dbReference type="EMBL" id="JAJISD010000019">
    <property type="protein sequence ID" value="MCC8432877.1"/>
    <property type="molecule type" value="Genomic_DNA"/>
</dbReference>
<organism evidence="1 2">
    <name type="scientific">Reyranella aquatilis</name>
    <dbReference type="NCBI Taxonomy" id="2035356"/>
    <lineage>
        <taxon>Bacteria</taxon>
        <taxon>Pseudomonadati</taxon>
        <taxon>Pseudomonadota</taxon>
        <taxon>Alphaproteobacteria</taxon>
        <taxon>Hyphomicrobiales</taxon>
        <taxon>Reyranellaceae</taxon>
        <taxon>Reyranella</taxon>
    </lineage>
</organism>
<evidence type="ECO:0000313" key="1">
    <source>
        <dbReference type="EMBL" id="MCC8432877.1"/>
    </source>
</evidence>
<proteinExistence type="predicted"/>
<evidence type="ECO:0000313" key="2">
    <source>
        <dbReference type="Proteomes" id="UP001198862"/>
    </source>
</evidence>
<protein>
    <submittedName>
        <fullName evidence="1">Three-Cys-motif partner protein TcmP</fullName>
    </submittedName>
</protein>
<dbReference type="NCBIfam" id="TIGR04474">
    <property type="entry name" value="tcm_partner"/>
    <property type="match status" value="1"/>
</dbReference>
<comment type="caution">
    <text evidence="1">The sequence shown here is derived from an EMBL/GenBank/DDBJ whole genome shotgun (WGS) entry which is preliminary data.</text>
</comment>
<accession>A0ABS8L3F7</accession>
<keyword evidence="2" id="KW-1185">Reference proteome</keyword>